<dbReference type="RefSeq" id="XP_014160705.1">
    <property type="nucleotide sequence ID" value="XM_014305230.1"/>
</dbReference>
<feature type="transmembrane region" description="Helical" evidence="2">
    <location>
        <begin position="59"/>
        <end position="87"/>
    </location>
</feature>
<evidence type="ECO:0000313" key="3">
    <source>
        <dbReference type="EMBL" id="KNC86803.1"/>
    </source>
</evidence>
<feature type="region of interest" description="Disordered" evidence="1">
    <location>
        <begin position="1"/>
        <end position="21"/>
    </location>
</feature>
<keyword evidence="2" id="KW-0812">Transmembrane</keyword>
<dbReference type="EMBL" id="KQ241635">
    <property type="protein sequence ID" value="KNC86803.1"/>
    <property type="molecule type" value="Genomic_DNA"/>
</dbReference>
<organism evidence="3 4">
    <name type="scientific">Sphaeroforma arctica JP610</name>
    <dbReference type="NCBI Taxonomy" id="667725"/>
    <lineage>
        <taxon>Eukaryota</taxon>
        <taxon>Ichthyosporea</taxon>
        <taxon>Ichthyophonida</taxon>
        <taxon>Sphaeroforma</taxon>
    </lineage>
</organism>
<evidence type="ECO:0000256" key="2">
    <source>
        <dbReference type="SAM" id="Phobius"/>
    </source>
</evidence>
<keyword evidence="2" id="KW-0472">Membrane</keyword>
<keyword evidence="4" id="KW-1185">Reference proteome</keyword>
<dbReference type="Proteomes" id="UP000054560">
    <property type="component" value="Unassembled WGS sequence"/>
</dbReference>
<name>A0A0L0GEU7_9EUKA</name>
<gene>
    <name evidence="3" type="ORF">SARC_01065</name>
</gene>
<accession>A0A0L0GEU7</accession>
<protein>
    <submittedName>
        <fullName evidence="3">Uncharacterized protein</fullName>
    </submittedName>
</protein>
<keyword evidence="2" id="KW-1133">Transmembrane helix</keyword>
<dbReference type="GeneID" id="25901569"/>
<proteinExistence type="predicted"/>
<sequence length="160" mass="17518">MKGIHNPFRKRKTNQNEDLFGDDWVTPNQSMEGIPDQQPTLAEKELAVALKNQAKNAKLFPWLGSVVFGALSILSVAGSVITFGSLVSLDEVCPLVNSGCGQFNRSGLAWFLWFQTVLCCSMAVGDSADDLIGRIRSPVNRKDHFVLSKPDLAQSAMYGE</sequence>
<reference evidence="3 4" key="1">
    <citation type="submission" date="2011-02" db="EMBL/GenBank/DDBJ databases">
        <title>The Genome Sequence of Sphaeroforma arctica JP610.</title>
        <authorList>
            <consortium name="The Broad Institute Genome Sequencing Platform"/>
            <person name="Russ C."/>
            <person name="Cuomo C."/>
            <person name="Young S.K."/>
            <person name="Zeng Q."/>
            <person name="Gargeya S."/>
            <person name="Alvarado L."/>
            <person name="Berlin A."/>
            <person name="Chapman S.B."/>
            <person name="Chen Z."/>
            <person name="Freedman E."/>
            <person name="Gellesch M."/>
            <person name="Goldberg J."/>
            <person name="Griggs A."/>
            <person name="Gujja S."/>
            <person name="Heilman E."/>
            <person name="Heiman D."/>
            <person name="Howarth C."/>
            <person name="Mehta T."/>
            <person name="Neiman D."/>
            <person name="Pearson M."/>
            <person name="Roberts A."/>
            <person name="Saif S."/>
            <person name="Shea T."/>
            <person name="Shenoy N."/>
            <person name="Sisk P."/>
            <person name="Stolte C."/>
            <person name="Sykes S."/>
            <person name="White J."/>
            <person name="Yandava C."/>
            <person name="Burger G."/>
            <person name="Gray M.W."/>
            <person name="Holland P.W.H."/>
            <person name="King N."/>
            <person name="Lang F.B.F."/>
            <person name="Roger A.J."/>
            <person name="Ruiz-Trillo I."/>
            <person name="Haas B."/>
            <person name="Nusbaum C."/>
            <person name="Birren B."/>
        </authorList>
    </citation>
    <scope>NUCLEOTIDE SEQUENCE [LARGE SCALE GENOMIC DNA]</scope>
    <source>
        <strain evidence="3 4">JP610</strain>
    </source>
</reference>
<evidence type="ECO:0000256" key="1">
    <source>
        <dbReference type="SAM" id="MobiDB-lite"/>
    </source>
</evidence>
<dbReference type="AlphaFoldDB" id="A0A0L0GEU7"/>
<evidence type="ECO:0000313" key="4">
    <source>
        <dbReference type="Proteomes" id="UP000054560"/>
    </source>
</evidence>